<feature type="compositionally biased region" description="Polar residues" evidence="1">
    <location>
        <begin position="507"/>
        <end position="516"/>
    </location>
</feature>
<evidence type="ECO:0000313" key="3">
    <source>
        <dbReference type="Proteomes" id="UP000284706"/>
    </source>
</evidence>
<name>A0A409VUZ8_9AGAR</name>
<gene>
    <name evidence="2" type="ORF">CVT26_013412</name>
</gene>
<feature type="region of interest" description="Disordered" evidence="1">
    <location>
        <begin position="304"/>
        <end position="576"/>
    </location>
</feature>
<feature type="compositionally biased region" description="Basic and acidic residues" evidence="1">
    <location>
        <begin position="613"/>
        <end position="625"/>
    </location>
</feature>
<evidence type="ECO:0000313" key="2">
    <source>
        <dbReference type="EMBL" id="PPQ70078.1"/>
    </source>
</evidence>
<sequence>MADFESDLDLFLFLTSEGVQAALQDMPAYEHPFWLAQGADLHAVVEDDMRKDFSCTARPPTPKAFPPFTGPSLAAGDLDSRTHHIYDSVPSADCGVTSYSSSPDGRSNAPRHLISNDYQELSSPQQLWMPAGHHSMSPSTLHQPQIDFGYGSQPPQSLVGLVPQTVVGDCIRTTYTAPSVGQKRYNDGTYPEASEVSFASNSCLSPSAEFDSQLDPFPQYTNPGLSNNHVHVAALSPYSTAPSYPSSEGGNDRRPPIQNHISYQSTQQSLAPQYNDNSAMNPFNDFQSASGCFEQCTQVRHAEFSSEELNRRRIAKQSTRQPRNHGYQPAHGIGPSQSQGHSVRIGPPASSTDMASGYQAFSPVDNRTRAHGGPVTTSQQVVTQRPVWDHCPPATTHAVHPSMHRHSSASLEREVEQPQNSKSVRRPETGGSTSSEGDFIERNQPNKIHGSGRQHRESSQAAAGHVVAAQAGPEPNAPTGSTRSTQFKFREHKSRKRTHDAQEESTDGLSHSASQKPNKRPRTDSASSSLSSSSSQVEIPSPSTSSSSSSKSGRPAKTSAQKPKPGKSKIVQERYGGGMVYAIDKRALQSEWLERPFIPESGIPAKKGPTLAESKEVDKEERLEG</sequence>
<dbReference type="Proteomes" id="UP000284706">
    <property type="component" value="Unassembled WGS sequence"/>
</dbReference>
<proteinExistence type="predicted"/>
<keyword evidence="3" id="KW-1185">Reference proteome</keyword>
<dbReference type="InParanoid" id="A0A409VUZ8"/>
<evidence type="ECO:0000256" key="1">
    <source>
        <dbReference type="SAM" id="MobiDB-lite"/>
    </source>
</evidence>
<feature type="compositionally biased region" description="Polar residues" evidence="1">
    <location>
        <begin position="478"/>
        <end position="487"/>
    </location>
</feature>
<dbReference type="EMBL" id="NHYE01005553">
    <property type="protein sequence ID" value="PPQ70078.1"/>
    <property type="molecule type" value="Genomic_DNA"/>
</dbReference>
<dbReference type="AlphaFoldDB" id="A0A409VUZ8"/>
<feature type="compositionally biased region" description="Low complexity" evidence="1">
    <location>
        <begin position="459"/>
        <end position="472"/>
    </location>
</feature>
<reference evidence="2 3" key="1">
    <citation type="journal article" date="2018" name="Evol. Lett.">
        <title>Horizontal gene cluster transfer increased hallucinogenic mushroom diversity.</title>
        <authorList>
            <person name="Reynolds H.T."/>
            <person name="Vijayakumar V."/>
            <person name="Gluck-Thaler E."/>
            <person name="Korotkin H.B."/>
            <person name="Matheny P.B."/>
            <person name="Slot J.C."/>
        </authorList>
    </citation>
    <scope>NUCLEOTIDE SEQUENCE [LARGE SCALE GENOMIC DNA]</scope>
    <source>
        <strain evidence="2 3">SRW20</strain>
    </source>
</reference>
<comment type="caution">
    <text evidence="2">The sequence shown here is derived from an EMBL/GenBank/DDBJ whole genome shotgun (WGS) entry which is preliminary data.</text>
</comment>
<protein>
    <submittedName>
        <fullName evidence="2">Uncharacterized protein</fullName>
    </submittedName>
</protein>
<accession>A0A409VUZ8</accession>
<feature type="compositionally biased region" description="Low complexity" evidence="1">
    <location>
        <begin position="525"/>
        <end position="552"/>
    </location>
</feature>
<feature type="region of interest" description="Disordered" evidence="1">
    <location>
        <begin position="599"/>
        <end position="625"/>
    </location>
</feature>
<organism evidence="2 3">
    <name type="scientific">Gymnopilus dilepis</name>
    <dbReference type="NCBI Taxonomy" id="231916"/>
    <lineage>
        <taxon>Eukaryota</taxon>
        <taxon>Fungi</taxon>
        <taxon>Dikarya</taxon>
        <taxon>Basidiomycota</taxon>
        <taxon>Agaricomycotina</taxon>
        <taxon>Agaricomycetes</taxon>
        <taxon>Agaricomycetidae</taxon>
        <taxon>Agaricales</taxon>
        <taxon>Agaricineae</taxon>
        <taxon>Hymenogastraceae</taxon>
        <taxon>Gymnopilus</taxon>
    </lineage>
</organism>
<feature type="region of interest" description="Disordered" evidence="1">
    <location>
        <begin position="239"/>
        <end position="258"/>
    </location>
</feature>